<accession>A0ABR7EHI3</accession>
<evidence type="ECO:0000256" key="2">
    <source>
        <dbReference type="ARBA" id="ARBA00022485"/>
    </source>
</evidence>
<dbReference type="PANTHER" id="PTHR30352:SF4">
    <property type="entry name" value="PYRUVATE FORMATE-LYASE 2-ACTIVATING ENZYME"/>
    <property type="match status" value="1"/>
</dbReference>
<reference evidence="8 9" key="1">
    <citation type="submission" date="2020-08" db="EMBL/GenBank/DDBJ databases">
        <title>Genome public.</title>
        <authorList>
            <person name="Liu C."/>
            <person name="Sun Q."/>
        </authorList>
    </citation>
    <scope>NUCLEOTIDE SEQUENCE [LARGE SCALE GENOMIC DNA]</scope>
    <source>
        <strain evidence="8 9">NSJ-35</strain>
    </source>
</reference>
<keyword evidence="3" id="KW-0949">S-adenosyl-L-methionine</keyword>
<evidence type="ECO:0000313" key="8">
    <source>
        <dbReference type="EMBL" id="MBC5648816.1"/>
    </source>
</evidence>
<gene>
    <name evidence="8" type="ORF">H8S18_10755</name>
</gene>
<organism evidence="8 9">
    <name type="scientific">Christensenella tenuis</name>
    <dbReference type="NCBI Taxonomy" id="2763033"/>
    <lineage>
        <taxon>Bacteria</taxon>
        <taxon>Bacillati</taxon>
        <taxon>Bacillota</taxon>
        <taxon>Clostridia</taxon>
        <taxon>Christensenellales</taxon>
        <taxon>Christensenellaceae</taxon>
        <taxon>Christensenella</taxon>
    </lineage>
</organism>
<sequence length="286" mass="32375">MSLKIMQRGFNYSQDGPGNRLVYHLQGCNLECPWCSNPEGIPRDGCMMQTGEALPQTVCPQNGIKKGRIDPDVCSLCKDYSCIEHSCGQLKWSCCLMDESEILEELDRSRMMFFDGGGLTLTGGEATLQFEEIKSLLAAARRSKIHTALETNATHPRLPELFPVVDWLIMDFKHYDDAVHEDTLGISGAIVKENIRKAAKQSCEMLVRIPLVNGFNASKEDAQAFAEFLRDCNITEVELLKYHEYGREKWRQCGRRYTVKDGFVSDIQYQDILQTFGSYKITCVST</sequence>
<dbReference type="SFLD" id="SFLDG01118">
    <property type="entry name" value="activating_enzymes__group_2"/>
    <property type="match status" value="1"/>
</dbReference>
<dbReference type="SFLD" id="SFLDS00029">
    <property type="entry name" value="Radical_SAM"/>
    <property type="match status" value="1"/>
</dbReference>
<evidence type="ECO:0000256" key="4">
    <source>
        <dbReference type="ARBA" id="ARBA00022723"/>
    </source>
</evidence>
<dbReference type="PANTHER" id="PTHR30352">
    <property type="entry name" value="PYRUVATE FORMATE-LYASE-ACTIVATING ENZYME"/>
    <property type="match status" value="1"/>
</dbReference>
<evidence type="ECO:0000256" key="3">
    <source>
        <dbReference type="ARBA" id="ARBA00022691"/>
    </source>
</evidence>
<evidence type="ECO:0000256" key="1">
    <source>
        <dbReference type="ARBA" id="ARBA00001966"/>
    </source>
</evidence>
<proteinExistence type="predicted"/>
<dbReference type="InterPro" id="IPR034457">
    <property type="entry name" value="Organic_radical-activating"/>
</dbReference>
<dbReference type="InterPro" id="IPR040074">
    <property type="entry name" value="BssD/PflA/YjjW"/>
</dbReference>
<dbReference type="SFLD" id="SFLDG01066">
    <property type="entry name" value="organic_radical-activating_enz"/>
    <property type="match status" value="1"/>
</dbReference>
<evidence type="ECO:0000256" key="5">
    <source>
        <dbReference type="ARBA" id="ARBA00023004"/>
    </source>
</evidence>
<dbReference type="SUPFAM" id="SSF102114">
    <property type="entry name" value="Radical SAM enzymes"/>
    <property type="match status" value="1"/>
</dbReference>
<dbReference type="InterPro" id="IPR007197">
    <property type="entry name" value="rSAM"/>
</dbReference>
<keyword evidence="2" id="KW-0004">4Fe-4S</keyword>
<evidence type="ECO:0000259" key="7">
    <source>
        <dbReference type="PROSITE" id="PS51918"/>
    </source>
</evidence>
<keyword evidence="4" id="KW-0479">Metal-binding</keyword>
<keyword evidence="5" id="KW-0408">Iron</keyword>
<dbReference type="PROSITE" id="PS51918">
    <property type="entry name" value="RADICAL_SAM"/>
    <property type="match status" value="1"/>
</dbReference>
<dbReference type="PIRSF" id="PIRSF000371">
    <property type="entry name" value="PFL_act_enz"/>
    <property type="match status" value="1"/>
</dbReference>
<comment type="cofactor">
    <cofactor evidence="1">
        <name>[4Fe-4S] cluster</name>
        <dbReference type="ChEBI" id="CHEBI:49883"/>
    </cofactor>
</comment>
<keyword evidence="9" id="KW-1185">Reference proteome</keyword>
<protein>
    <submittedName>
        <fullName evidence="8">Glycyl-radical enzyme activating protein</fullName>
    </submittedName>
</protein>
<dbReference type="NCBIfam" id="TIGR02494">
    <property type="entry name" value="PFLE_PFLC"/>
    <property type="match status" value="1"/>
</dbReference>
<evidence type="ECO:0000313" key="9">
    <source>
        <dbReference type="Proteomes" id="UP000606889"/>
    </source>
</evidence>
<feature type="domain" description="Radical SAM core" evidence="7">
    <location>
        <begin position="14"/>
        <end position="270"/>
    </location>
</feature>
<dbReference type="InterPro" id="IPR013785">
    <property type="entry name" value="Aldolase_TIM"/>
</dbReference>
<dbReference type="Pfam" id="PF04055">
    <property type="entry name" value="Radical_SAM"/>
    <property type="match status" value="1"/>
</dbReference>
<name>A0ABR7EHI3_9FIRM</name>
<dbReference type="EMBL" id="JACOON010000005">
    <property type="protein sequence ID" value="MBC5648816.1"/>
    <property type="molecule type" value="Genomic_DNA"/>
</dbReference>
<dbReference type="InterPro" id="IPR012839">
    <property type="entry name" value="Organic_radical_activase"/>
</dbReference>
<comment type="caution">
    <text evidence="8">The sequence shown here is derived from an EMBL/GenBank/DDBJ whole genome shotgun (WGS) entry which is preliminary data.</text>
</comment>
<dbReference type="InterPro" id="IPR058240">
    <property type="entry name" value="rSAM_sf"/>
</dbReference>
<keyword evidence="6" id="KW-0411">Iron-sulfur</keyword>
<evidence type="ECO:0000256" key="6">
    <source>
        <dbReference type="ARBA" id="ARBA00023014"/>
    </source>
</evidence>
<dbReference type="Gene3D" id="3.20.20.70">
    <property type="entry name" value="Aldolase class I"/>
    <property type="match status" value="1"/>
</dbReference>
<dbReference type="Proteomes" id="UP000606889">
    <property type="component" value="Unassembled WGS sequence"/>
</dbReference>